<comment type="caution">
    <text evidence="4">The sequence shown here is derived from an EMBL/GenBank/DDBJ whole genome shotgun (WGS) entry which is preliminary data.</text>
</comment>
<feature type="transmembrane region" description="Helical" evidence="3">
    <location>
        <begin position="29"/>
        <end position="51"/>
    </location>
</feature>
<dbReference type="RefSeq" id="WP_204604197.1">
    <property type="nucleotide sequence ID" value="NZ_JBHSED010000070.1"/>
</dbReference>
<evidence type="ECO:0000256" key="1">
    <source>
        <dbReference type="SAM" id="Coils"/>
    </source>
</evidence>
<feature type="compositionally biased region" description="Polar residues" evidence="2">
    <location>
        <begin position="1"/>
        <end position="14"/>
    </location>
</feature>
<dbReference type="Proteomes" id="UP001595755">
    <property type="component" value="Unassembled WGS sequence"/>
</dbReference>
<evidence type="ECO:0000256" key="3">
    <source>
        <dbReference type="SAM" id="Phobius"/>
    </source>
</evidence>
<proteinExistence type="predicted"/>
<reference evidence="5" key="1">
    <citation type="journal article" date="2019" name="Int. J. Syst. Evol. Microbiol.">
        <title>The Global Catalogue of Microorganisms (GCM) 10K type strain sequencing project: providing services to taxonomists for standard genome sequencing and annotation.</title>
        <authorList>
            <consortium name="The Broad Institute Genomics Platform"/>
            <consortium name="The Broad Institute Genome Sequencing Center for Infectious Disease"/>
            <person name="Wu L."/>
            <person name="Ma J."/>
        </authorList>
    </citation>
    <scope>NUCLEOTIDE SEQUENCE [LARGE SCALE GENOMIC DNA]</scope>
    <source>
        <strain evidence="5">CGMCC 4.1641</strain>
    </source>
</reference>
<name>A0ABV8SI66_9BACL</name>
<protein>
    <submittedName>
        <fullName evidence="4">Uncharacterized protein</fullName>
    </submittedName>
</protein>
<organism evidence="4 5">
    <name type="scientific">Cohnella boryungensis</name>
    <dbReference type="NCBI Taxonomy" id="768479"/>
    <lineage>
        <taxon>Bacteria</taxon>
        <taxon>Bacillati</taxon>
        <taxon>Bacillota</taxon>
        <taxon>Bacilli</taxon>
        <taxon>Bacillales</taxon>
        <taxon>Paenibacillaceae</taxon>
        <taxon>Cohnella</taxon>
    </lineage>
</organism>
<gene>
    <name evidence="4" type="ORF">ACFO1S_26745</name>
</gene>
<evidence type="ECO:0000313" key="5">
    <source>
        <dbReference type="Proteomes" id="UP001595755"/>
    </source>
</evidence>
<accession>A0ABV8SI66</accession>
<feature type="coiled-coil region" evidence="1">
    <location>
        <begin position="86"/>
        <end position="141"/>
    </location>
</feature>
<feature type="region of interest" description="Disordered" evidence="2">
    <location>
        <begin position="1"/>
        <end position="21"/>
    </location>
</feature>
<dbReference type="EMBL" id="JBHSED010000070">
    <property type="protein sequence ID" value="MFC4307026.1"/>
    <property type="molecule type" value="Genomic_DNA"/>
</dbReference>
<keyword evidence="3" id="KW-1133">Transmembrane helix</keyword>
<evidence type="ECO:0000313" key="4">
    <source>
        <dbReference type="EMBL" id="MFC4307026.1"/>
    </source>
</evidence>
<evidence type="ECO:0000256" key="2">
    <source>
        <dbReference type="SAM" id="MobiDB-lite"/>
    </source>
</evidence>
<keyword evidence="1" id="KW-0175">Coiled coil</keyword>
<keyword evidence="5" id="KW-1185">Reference proteome</keyword>
<sequence>MRETGLETTQTVQHDTYPERAPRRKRRGAMLFFALLWLILIAGGITGAKWYSDRIQEQVSADLERQTAGQIAAMQKDYDARMTWMENDYKEQLTQMESKIQTLNELLTFAKDNADSKTDNSNKLYTQLAEVKKQLNELKRNLDVLK</sequence>
<keyword evidence="3" id="KW-0472">Membrane</keyword>
<keyword evidence="3" id="KW-0812">Transmembrane</keyword>